<name>A0A1H5G142_9BRAD</name>
<evidence type="ECO:0000313" key="3">
    <source>
        <dbReference type="EMBL" id="SEE09251.1"/>
    </source>
</evidence>
<dbReference type="Pfam" id="PF00582">
    <property type="entry name" value="Usp"/>
    <property type="match status" value="1"/>
</dbReference>
<dbReference type="Gene3D" id="3.40.50.12370">
    <property type="match status" value="1"/>
</dbReference>
<dbReference type="AlphaFoldDB" id="A0A1H5G142"/>
<sequence length="279" mass="30369">MKTILVPIQNIATMASTLEAAARLAQRTGAYIEGFPLRFGIPPYLVAELATGIPLDSYNAKSQEELAEMHRLFEAFMLKHDIPPATARASRPCFGWLETAPEGEDFVGSYGRAFDVIVMPRSDVDAAGPHRRAIESALFESGRPVLLAPPDAPRSIATNVVIHWNGSTEQARVNAFAMPLLRLAERVTVLTVIAGQAVPGPSADHIVRQLLYNDIATNLVSIELEDRETGEAVLDAARAQGCDLLIKGAFTRNRLRQMIFGGATSYIMEHADLPVLMAH</sequence>
<dbReference type="Proteomes" id="UP000198992">
    <property type="component" value="Unassembled WGS sequence"/>
</dbReference>
<dbReference type="SUPFAM" id="SSF52402">
    <property type="entry name" value="Adenine nucleotide alpha hydrolases-like"/>
    <property type="match status" value="1"/>
</dbReference>
<dbReference type="PRINTS" id="PR01438">
    <property type="entry name" value="UNVRSLSTRESS"/>
</dbReference>
<evidence type="ECO:0000256" key="1">
    <source>
        <dbReference type="ARBA" id="ARBA00008791"/>
    </source>
</evidence>
<dbReference type="InterPro" id="IPR006016">
    <property type="entry name" value="UspA"/>
</dbReference>
<dbReference type="CDD" id="cd00293">
    <property type="entry name" value="USP-like"/>
    <property type="match status" value="1"/>
</dbReference>
<reference evidence="3 4" key="1">
    <citation type="submission" date="2016-10" db="EMBL/GenBank/DDBJ databases">
        <authorList>
            <person name="de Groot N.N."/>
        </authorList>
    </citation>
    <scope>NUCLEOTIDE SEQUENCE [LARGE SCALE GENOMIC DNA]</scope>
    <source>
        <strain evidence="3 4">MT12</strain>
    </source>
</reference>
<protein>
    <submittedName>
        <fullName evidence="3">Universal stress protein family protein</fullName>
    </submittedName>
</protein>
<feature type="domain" description="UspA" evidence="2">
    <location>
        <begin position="213"/>
        <end position="278"/>
    </location>
</feature>
<evidence type="ECO:0000259" key="2">
    <source>
        <dbReference type="Pfam" id="PF00582"/>
    </source>
</evidence>
<dbReference type="EMBL" id="FNTH01000001">
    <property type="protein sequence ID" value="SEE09251.1"/>
    <property type="molecule type" value="Genomic_DNA"/>
</dbReference>
<organism evidence="3 4">
    <name type="scientific">Bradyrhizobium erythrophlei</name>
    <dbReference type="NCBI Taxonomy" id="1437360"/>
    <lineage>
        <taxon>Bacteria</taxon>
        <taxon>Pseudomonadati</taxon>
        <taxon>Pseudomonadota</taxon>
        <taxon>Alphaproteobacteria</taxon>
        <taxon>Hyphomicrobiales</taxon>
        <taxon>Nitrobacteraceae</taxon>
        <taxon>Bradyrhizobium</taxon>
    </lineage>
</organism>
<gene>
    <name evidence="3" type="ORF">SAMN05444164_6873</name>
</gene>
<evidence type="ECO:0000313" key="4">
    <source>
        <dbReference type="Proteomes" id="UP000198992"/>
    </source>
</evidence>
<comment type="similarity">
    <text evidence="1">Belongs to the universal stress protein A family.</text>
</comment>
<proteinExistence type="inferred from homology"/>
<accession>A0A1H5G142</accession>
<dbReference type="OrthoDB" id="9804721at2"/>
<dbReference type="InterPro" id="IPR006015">
    <property type="entry name" value="Universal_stress_UspA"/>
</dbReference>
<dbReference type="RefSeq" id="WP_092124195.1">
    <property type="nucleotide sequence ID" value="NZ_FNTH01000001.1"/>
</dbReference>